<dbReference type="Gramene" id="Zm00001eb001610_T001">
    <property type="protein sequence ID" value="Zm00001eb001610_P001"/>
    <property type="gene ID" value="Zm00001eb001610"/>
</dbReference>
<accession>A0A804LCL1</accession>
<dbReference type="GO" id="GO:0030247">
    <property type="term" value="F:polysaccharide binding"/>
    <property type="evidence" value="ECO:0007669"/>
    <property type="project" value="InterPro"/>
</dbReference>
<feature type="domain" description="Wall-associated receptor kinase galacturonan-binding" evidence="4">
    <location>
        <begin position="233"/>
        <end position="301"/>
    </location>
</feature>
<dbReference type="PANTHER" id="PTHR33138">
    <property type="entry name" value="OS01G0690200 PROTEIN"/>
    <property type="match status" value="1"/>
</dbReference>
<feature type="region of interest" description="Disordered" evidence="3">
    <location>
        <begin position="22"/>
        <end position="229"/>
    </location>
</feature>
<dbReference type="InParanoid" id="A0A804LCL1"/>
<evidence type="ECO:0000313" key="6">
    <source>
        <dbReference type="Proteomes" id="UP000007305"/>
    </source>
</evidence>
<evidence type="ECO:0000256" key="2">
    <source>
        <dbReference type="ARBA" id="ARBA00022729"/>
    </source>
</evidence>
<dbReference type="InterPro" id="IPR025287">
    <property type="entry name" value="WAK_GUB"/>
</dbReference>
<reference evidence="5" key="2">
    <citation type="submission" date="2019-07" db="EMBL/GenBank/DDBJ databases">
        <authorList>
            <person name="Seetharam A."/>
            <person name="Woodhouse M."/>
            <person name="Cannon E."/>
        </authorList>
    </citation>
    <scope>NUCLEOTIDE SEQUENCE [LARGE SCALE GENOMIC DNA]</scope>
    <source>
        <strain evidence="5">cv. B73</strain>
    </source>
</reference>
<dbReference type="GO" id="GO:0016020">
    <property type="term" value="C:membrane"/>
    <property type="evidence" value="ECO:0007669"/>
    <property type="project" value="UniProtKB-SubCell"/>
</dbReference>
<organism evidence="5 6">
    <name type="scientific">Zea mays</name>
    <name type="common">Maize</name>
    <dbReference type="NCBI Taxonomy" id="4577"/>
    <lineage>
        <taxon>Eukaryota</taxon>
        <taxon>Viridiplantae</taxon>
        <taxon>Streptophyta</taxon>
        <taxon>Embryophyta</taxon>
        <taxon>Tracheophyta</taxon>
        <taxon>Spermatophyta</taxon>
        <taxon>Magnoliopsida</taxon>
        <taxon>Liliopsida</taxon>
        <taxon>Poales</taxon>
        <taxon>Poaceae</taxon>
        <taxon>PACMAD clade</taxon>
        <taxon>Panicoideae</taxon>
        <taxon>Andropogonodae</taxon>
        <taxon>Andropogoneae</taxon>
        <taxon>Tripsacinae</taxon>
        <taxon>Zea</taxon>
    </lineage>
</organism>
<comment type="subcellular location">
    <subcellularLocation>
        <location evidence="1">Membrane</location>
        <topology evidence="1">Single-pass membrane protein</topology>
    </subcellularLocation>
</comment>
<evidence type="ECO:0000256" key="1">
    <source>
        <dbReference type="ARBA" id="ARBA00004167"/>
    </source>
</evidence>
<protein>
    <recommendedName>
        <fullName evidence="4">Wall-associated receptor kinase galacturonan-binding domain-containing protein</fullName>
    </recommendedName>
</protein>
<keyword evidence="6" id="KW-1185">Reference proteome</keyword>
<feature type="compositionally biased region" description="Basic residues" evidence="3">
    <location>
        <begin position="213"/>
        <end position="225"/>
    </location>
</feature>
<dbReference type="EnsemblPlants" id="Zm00001eb001610_T001">
    <property type="protein sequence ID" value="Zm00001eb001610_P001"/>
    <property type="gene ID" value="Zm00001eb001610"/>
</dbReference>
<dbReference type="Pfam" id="PF13947">
    <property type="entry name" value="GUB_WAK_bind"/>
    <property type="match status" value="1"/>
</dbReference>
<dbReference type="Proteomes" id="UP000007305">
    <property type="component" value="Chromosome 1"/>
</dbReference>
<feature type="compositionally biased region" description="Gly residues" evidence="3">
    <location>
        <begin position="61"/>
        <end position="77"/>
    </location>
</feature>
<reference evidence="6" key="1">
    <citation type="submission" date="2015-12" db="EMBL/GenBank/DDBJ databases">
        <title>Update maize B73 reference genome by single molecule sequencing technologies.</title>
        <authorList>
            <consortium name="Maize Genome Sequencing Project"/>
            <person name="Ware D."/>
        </authorList>
    </citation>
    <scope>NUCLEOTIDE SEQUENCE [LARGE SCALE GENOMIC DNA]</scope>
    <source>
        <strain evidence="6">cv. B73</strain>
    </source>
</reference>
<evidence type="ECO:0000313" key="5">
    <source>
        <dbReference type="EnsemblPlants" id="Zm00001eb001610_P001"/>
    </source>
</evidence>
<evidence type="ECO:0000259" key="4">
    <source>
        <dbReference type="Pfam" id="PF13947"/>
    </source>
</evidence>
<feature type="compositionally biased region" description="Basic residues" evidence="3">
    <location>
        <begin position="129"/>
        <end position="139"/>
    </location>
</feature>
<dbReference type="AlphaFoldDB" id="A0A804LCL1"/>
<reference evidence="5" key="3">
    <citation type="submission" date="2021-05" db="UniProtKB">
        <authorList>
            <consortium name="EnsemblPlants"/>
        </authorList>
    </citation>
    <scope>IDENTIFICATION</scope>
    <source>
        <strain evidence="5">cv. B73</strain>
    </source>
</reference>
<dbReference type="PANTHER" id="PTHR33138:SF81">
    <property type="entry name" value="OS01G0137200 PROTEIN"/>
    <property type="match status" value="1"/>
</dbReference>
<sequence length="367" mass="37730">MSGPSASRAQSRAPLVCWAELKATPGSSRRGQGTAGRAGKHARAKTRSTTTPGRGRRGRVGHGAGGRAGTGRGGGPSRGRACRAQPGAAGARPGRPGASSPERGWGRGGSPGSGTAEAGRPGRGEGGRHGRASSRRRGRSAVGRDRARDGGGGSPERPGEAGAAGLGRARRGEGGQRAAHRGRAGNAAPGSGAGGRGRGGREERGGSPEGAARRRRRRGKGRRRLGGQGGQHCSPFLCGNVKIAFPFGLIPEGAAQTSCGVGVGFQVRCYDAIPRLGFSQSEITLKILSIFYHNRSLLLADRPWFTYFNTTTSTKGCRIPTANTSSRLAPPLSVSSDNQNLIFYNCTKPPSPGKGLVGTAYHNNTFI</sequence>
<keyword evidence="2" id="KW-0732">Signal</keyword>
<proteinExistence type="predicted"/>
<name>A0A804LCL1_MAIZE</name>
<evidence type="ECO:0000256" key="3">
    <source>
        <dbReference type="SAM" id="MobiDB-lite"/>
    </source>
</evidence>
<feature type="compositionally biased region" description="Low complexity" evidence="3">
    <location>
        <begin position="78"/>
        <end position="103"/>
    </location>
</feature>